<name>A0AAW2THU0_SESRA</name>
<proteinExistence type="predicted"/>
<accession>A0AAW2THU0</accession>
<evidence type="ECO:0000313" key="2">
    <source>
        <dbReference type="EMBL" id="KAL0404500.1"/>
    </source>
</evidence>
<dbReference type="AlphaFoldDB" id="A0AAW2THU0"/>
<comment type="caution">
    <text evidence="2">The sequence shown here is derived from an EMBL/GenBank/DDBJ whole genome shotgun (WGS) entry which is preliminary data.</text>
</comment>
<organism evidence="2">
    <name type="scientific">Sesamum radiatum</name>
    <name type="common">Black benniseed</name>
    <dbReference type="NCBI Taxonomy" id="300843"/>
    <lineage>
        <taxon>Eukaryota</taxon>
        <taxon>Viridiplantae</taxon>
        <taxon>Streptophyta</taxon>
        <taxon>Embryophyta</taxon>
        <taxon>Tracheophyta</taxon>
        <taxon>Spermatophyta</taxon>
        <taxon>Magnoliopsida</taxon>
        <taxon>eudicotyledons</taxon>
        <taxon>Gunneridae</taxon>
        <taxon>Pentapetalae</taxon>
        <taxon>asterids</taxon>
        <taxon>lamiids</taxon>
        <taxon>Lamiales</taxon>
        <taxon>Pedaliaceae</taxon>
        <taxon>Sesamum</taxon>
    </lineage>
</organism>
<reference evidence="2" key="2">
    <citation type="journal article" date="2024" name="Plant">
        <title>Genomic evolution and insights into agronomic trait innovations of Sesamum species.</title>
        <authorList>
            <person name="Miao H."/>
            <person name="Wang L."/>
            <person name="Qu L."/>
            <person name="Liu H."/>
            <person name="Sun Y."/>
            <person name="Le M."/>
            <person name="Wang Q."/>
            <person name="Wei S."/>
            <person name="Zheng Y."/>
            <person name="Lin W."/>
            <person name="Duan Y."/>
            <person name="Cao H."/>
            <person name="Xiong S."/>
            <person name="Wang X."/>
            <person name="Wei L."/>
            <person name="Li C."/>
            <person name="Ma Q."/>
            <person name="Ju M."/>
            <person name="Zhao R."/>
            <person name="Li G."/>
            <person name="Mu C."/>
            <person name="Tian Q."/>
            <person name="Mei H."/>
            <person name="Zhang T."/>
            <person name="Gao T."/>
            <person name="Zhang H."/>
        </authorList>
    </citation>
    <scope>NUCLEOTIDE SEQUENCE</scope>
    <source>
        <strain evidence="2">G02</strain>
    </source>
</reference>
<sequence length="109" mass="11779">MVVKFGYVPPLTSGLRSVSSQVPTPFRPALMRPARRILCLPMTEQMDSLLPTSSESPPMISCSLLPALSLAPTPLSSIKVLEPAMQTRVSPNPTLNCTDIENFDPPSTL</sequence>
<gene>
    <name evidence="2" type="ORF">Sradi_2090800</name>
</gene>
<reference evidence="2" key="1">
    <citation type="submission" date="2020-06" db="EMBL/GenBank/DDBJ databases">
        <authorList>
            <person name="Li T."/>
            <person name="Hu X."/>
            <person name="Zhang T."/>
            <person name="Song X."/>
            <person name="Zhang H."/>
            <person name="Dai N."/>
            <person name="Sheng W."/>
            <person name="Hou X."/>
            <person name="Wei L."/>
        </authorList>
    </citation>
    <scope>NUCLEOTIDE SEQUENCE</scope>
    <source>
        <strain evidence="2">G02</strain>
        <tissue evidence="2">Leaf</tissue>
    </source>
</reference>
<dbReference type="EMBL" id="JACGWJ010000008">
    <property type="protein sequence ID" value="KAL0404500.1"/>
    <property type="molecule type" value="Genomic_DNA"/>
</dbReference>
<feature type="region of interest" description="Disordered" evidence="1">
    <location>
        <begin position="88"/>
        <end position="109"/>
    </location>
</feature>
<protein>
    <submittedName>
        <fullName evidence="2">Uncharacterized protein</fullName>
    </submittedName>
</protein>
<evidence type="ECO:0000256" key="1">
    <source>
        <dbReference type="SAM" id="MobiDB-lite"/>
    </source>
</evidence>